<gene>
    <name evidence="1" type="ORF">BDY19DRAFT_909736</name>
</gene>
<accession>A0ACB8TR57</accession>
<proteinExistence type="predicted"/>
<evidence type="ECO:0000313" key="1">
    <source>
        <dbReference type="EMBL" id="KAI0084523.1"/>
    </source>
</evidence>
<sequence>MKNVLLAGVAATLFSETYAARPLPFTKRAPGPTGASFSMQRGTGLVPHRSSKAAAAAQGSSLVDSGDLLYLLNITLGGQAFTCQIDTGSSDLWVIPADKQPVKTVNTTEVAASITYADGSGVSGFIDFAELIVGGYNISSQAFINPNHTTNLEQLLGGPETGMNCLIGLSFDLLSEVNTNILRAFGNTTIGQTPLSNIFDQHPTLPNTLDLHLQRSSDLEYTDKGLLLVGEHSVERGDITKQPKLVTVAETEWVVEVDAINVNGKSLAFNRSAVPGLNTTNKLGGLLDSGSSALILPDEMVQEVFSTIPNSFFSEGDNTWFVDCMSSANISITMGGIEHHVHPLDLTRLQTIEITNKGKSENITICTSIVDAVGDACGPGCDLIMGDVFLRNTITSFNFGNWTQATTPNDGSFIQLIPLTNQSTAWTDFLATRATNLKSLPRAPSIAELQEIILENASADNSTNSANSTDDSSSSSSSNGDKSSSDSSNNSNSSSKSSNNDDDGSSEHLITNTTGAKSALADSSSPSSSDSSSQLLSLVKQYGPVIIGLLAGNILIGIILVAVGLASCLRKQGGKTRSVGATYAPVRFKEVESTGEDGYRD</sequence>
<dbReference type="EMBL" id="MU274941">
    <property type="protein sequence ID" value="KAI0084523.1"/>
    <property type="molecule type" value="Genomic_DNA"/>
</dbReference>
<protein>
    <submittedName>
        <fullName evidence="1">Aspartic peptidase domain-containing protein</fullName>
    </submittedName>
</protein>
<name>A0ACB8TR57_9APHY</name>
<keyword evidence="2" id="KW-1185">Reference proteome</keyword>
<dbReference type="Proteomes" id="UP001055072">
    <property type="component" value="Unassembled WGS sequence"/>
</dbReference>
<reference evidence="1" key="1">
    <citation type="journal article" date="2021" name="Environ. Microbiol.">
        <title>Gene family expansions and transcriptome signatures uncover fungal adaptations to wood decay.</title>
        <authorList>
            <person name="Hage H."/>
            <person name="Miyauchi S."/>
            <person name="Viragh M."/>
            <person name="Drula E."/>
            <person name="Min B."/>
            <person name="Chaduli D."/>
            <person name="Navarro D."/>
            <person name="Favel A."/>
            <person name="Norest M."/>
            <person name="Lesage-Meessen L."/>
            <person name="Balint B."/>
            <person name="Merenyi Z."/>
            <person name="de Eugenio L."/>
            <person name="Morin E."/>
            <person name="Martinez A.T."/>
            <person name="Baldrian P."/>
            <person name="Stursova M."/>
            <person name="Martinez M.J."/>
            <person name="Novotny C."/>
            <person name="Magnuson J.K."/>
            <person name="Spatafora J.W."/>
            <person name="Maurice S."/>
            <person name="Pangilinan J."/>
            <person name="Andreopoulos W."/>
            <person name="LaButti K."/>
            <person name="Hundley H."/>
            <person name="Na H."/>
            <person name="Kuo A."/>
            <person name="Barry K."/>
            <person name="Lipzen A."/>
            <person name="Henrissat B."/>
            <person name="Riley R."/>
            <person name="Ahrendt S."/>
            <person name="Nagy L.G."/>
            <person name="Grigoriev I.V."/>
            <person name="Martin F."/>
            <person name="Rosso M.N."/>
        </authorList>
    </citation>
    <scope>NUCLEOTIDE SEQUENCE</scope>
    <source>
        <strain evidence="1">CBS 384.51</strain>
    </source>
</reference>
<evidence type="ECO:0000313" key="2">
    <source>
        <dbReference type="Proteomes" id="UP001055072"/>
    </source>
</evidence>
<organism evidence="1 2">
    <name type="scientific">Irpex rosettiformis</name>
    <dbReference type="NCBI Taxonomy" id="378272"/>
    <lineage>
        <taxon>Eukaryota</taxon>
        <taxon>Fungi</taxon>
        <taxon>Dikarya</taxon>
        <taxon>Basidiomycota</taxon>
        <taxon>Agaricomycotina</taxon>
        <taxon>Agaricomycetes</taxon>
        <taxon>Polyporales</taxon>
        <taxon>Irpicaceae</taxon>
        <taxon>Irpex</taxon>
    </lineage>
</organism>
<comment type="caution">
    <text evidence="1">The sequence shown here is derived from an EMBL/GenBank/DDBJ whole genome shotgun (WGS) entry which is preliminary data.</text>
</comment>